<sequence length="248" mass="28593">MKISIITATYNSSKTVADTITSVYNQNYPTIEHIIVDGNSKDNTIEIIKKLPNRVVKILSEPDKGIYDAMNKGIALATGDVIGILNSDDFYSSNDILTQVMNVFEQTDCEAVYGNLEYIDEKDSNKVIRFWKSRKYKKGLFKKGWHPAHPTFFVKKEIYQKYGSFNLKYKIAADYEIMLRFIEKNGIRTIYLPITMVKMRMGGASNQSIKNIIQANKECYLAWKDNGMSISLFHFLRKPLSKFLQFMK</sequence>
<dbReference type="GO" id="GO:0016758">
    <property type="term" value="F:hexosyltransferase activity"/>
    <property type="evidence" value="ECO:0007669"/>
    <property type="project" value="UniProtKB-ARBA"/>
</dbReference>
<dbReference type="Pfam" id="PF00535">
    <property type="entry name" value="Glycos_transf_2"/>
    <property type="match status" value="1"/>
</dbReference>
<dbReference type="EMBL" id="CP022387">
    <property type="protein sequence ID" value="ATA89054.1"/>
    <property type="molecule type" value="Genomic_DNA"/>
</dbReference>
<dbReference type="RefSeq" id="WP_095895381.1">
    <property type="nucleotide sequence ID" value="NZ_CP022387.1"/>
</dbReference>
<organism evidence="2 3">
    <name type="scientific">Capnocytophaga stomatis</name>
    <dbReference type="NCBI Taxonomy" id="1848904"/>
    <lineage>
        <taxon>Bacteria</taxon>
        <taxon>Pseudomonadati</taxon>
        <taxon>Bacteroidota</taxon>
        <taxon>Flavobacteriia</taxon>
        <taxon>Flavobacteriales</taxon>
        <taxon>Flavobacteriaceae</taxon>
        <taxon>Capnocytophaga</taxon>
    </lineage>
</organism>
<dbReference type="PANTHER" id="PTHR22916:SF3">
    <property type="entry name" value="UDP-GLCNAC:BETAGAL BETA-1,3-N-ACETYLGLUCOSAMINYLTRANSFERASE-LIKE PROTEIN 1"/>
    <property type="match status" value="1"/>
</dbReference>
<keyword evidence="2" id="KW-0808">Transferase</keyword>
<gene>
    <name evidence="2" type="ORF">CGC58_04580</name>
</gene>
<proteinExistence type="predicted"/>
<dbReference type="KEGG" id="csto:CGC58_04580"/>
<feature type="domain" description="Glycosyltransferase 2-like" evidence="1">
    <location>
        <begin position="4"/>
        <end position="159"/>
    </location>
</feature>
<dbReference type="AlphaFoldDB" id="A0A250FVG3"/>
<evidence type="ECO:0000259" key="1">
    <source>
        <dbReference type="Pfam" id="PF00535"/>
    </source>
</evidence>
<dbReference type="SUPFAM" id="SSF53448">
    <property type="entry name" value="Nucleotide-diphospho-sugar transferases"/>
    <property type="match status" value="1"/>
</dbReference>
<dbReference type="CDD" id="cd06433">
    <property type="entry name" value="GT_2_WfgS_like"/>
    <property type="match status" value="1"/>
</dbReference>
<dbReference type="PANTHER" id="PTHR22916">
    <property type="entry name" value="GLYCOSYLTRANSFERASE"/>
    <property type="match status" value="1"/>
</dbReference>
<evidence type="ECO:0000313" key="2">
    <source>
        <dbReference type="EMBL" id="ATA89054.1"/>
    </source>
</evidence>
<dbReference type="InterPro" id="IPR001173">
    <property type="entry name" value="Glyco_trans_2-like"/>
</dbReference>
<dbReference type="InterPro" id="IPR029044">
    <property type="entry name" value="Nucleotide-diphossugar_trans"/>
</dbReference>
<evidence type="ECO:0000313" key="3">
    <source>
        <dbReference type="Proteomes" id="UP000217348"/>
    </source>
</evidence>
<dbReference type="Gene3D" id="3.90.550.10">
    <property type="entry name" value="Spore Coat Polysaccharide Biosynthesis Protein SpsA, Chain A"/>
    <property type="match status" value="1"/>
</dbReference>
<reference evidence="3" key="1">
    <citation type="submission" date="2017-06" db="EMBL/GenBank/DDBJ databases">
        <title>Capnocytophaga spp. assemblies.</title>
        <authorList>
            <person name="Gulvik C.A."/>
        </authorList>
    </citation>
    <scope>NUCLEOTIDE SEQUENCE [LARGE SCALE GENOMIC DNA]</scope>
    <source>
        <strain evidence="3">H2177</strain>
    </source>
</reference>
<accession>A0A250FVG3</accession>
<name>A0A250FVG3_9FLAO</name>
<dbReference type="Proteomes" id="UP000217348">
    <property type="component" value="Chromosome"/>
</dbReference>
<protein>
    <submittedName>
        <fullName evidence="2">Glycosyl transferase</fullName>
    </submittedName>
</protein>
<dbReference type="OrthoDB" id="9788101at2"/>